<protein>
    <recommendedName>
        <fullName evidence="1">Probable queuosine precursor transporter</fullName>
        <shortName evidence="1">Q precursor transporter</shortName>
    </recommendedName>
</protein>
<accession>A0ABV4U863</accession>
<dbReference type="RefSeq" id="WP_425346105.1">
    <property type="nucleotide sequence ID" value="NZ_JBGUBD010000007.1"/>
</dbReference>
<evidence type="ECO:0000256" key="1">
    <source>
        <dbReference type="HAMAP-Rule" id="MF_02088"/>
    </source>
</evidence>
<feature type="transmembrane region" description="Helical" evidence="1">
    <location>
        <begin position="188"/>
        <end position="206"/>
    </location>
</feature>
<dbReference type="PANTHER" id="PTHR34300:SF2">
    <property type="entry name" value="QUEUOSINE PRECURSOR TRANSPORTER-RELATED"/>
    <property type="match status" value="1"/>
</dbReference>
<comment type="caution">
    <text evidence="2">The sequence shown here is derived from an EMBL/GenBank/DDBJ whole genome shotgun (WGS) entry which is preliminary data.</text>
</comment>
<keyword evidence="3" id="KW-1185">Reference proteome</keyword>
<comment type="function">
    <text evidence="1">Involved in the import of queuosine (Q) precursors, required for Q precursor salvage.</text>
</comment>
<keyword evidence="1" id="KW-0813">Transport</keyword>
<evidence type="ECO:0000313" key="2">
    <source>
        <dbReference type="EMBL" id="MFA9479178.1"/>
    </source>
</evidence>
<sequence>MADLTPSQLHERRERVFLVLAGLFLGTLAMLNILGVSRFIVFASWHEDTGWQWGEWGPAGSIALAVAVGVLPYPLTFLCTDLISEFYGRRRANFVVFVGLLVNLWVIFILWVAGVLPSVPTMDAETGLPATDDPDYPFYYIRMLTFGAVSASMIAYLAAQLVDVHVFHFWKRLTRGRWLWLRNNGSTMVSQFVDTFAVITITHFYARALPIDEGSAIWPQLWLFIATGYVFKVVIALVDTGPIYIAVHYLSKYLHIDPTQEHLADVEETRLD</sequence>
<feature type="transmembrane region" description="Helical" evidence="1">
    <location>
        <begin position="139"/>
        <end position="167"/>
    </location>
</feature>
<evidence type="ECO:0000313" key="3">
    <source>
        <dbReference type="Proteomes" id="UP001575105"/>
    </source>
</evidence>
<dbReference type="EMBL" id="JBGUBD010000007">
    <property type="protein sequence ID" value="MFA9479178.1"/>
    <property type="molecule type" value="Genomic_DNA"/>
</dbReference>
<dbReference type="NCBIfam" id="TIGR00697">
    <property type="entry name" value="queuosine precursor transporter"/>
    <property type="match status" value="1"/>
</dbReference>
<dbReference type="Proteomes" id="UP001575105">
    <property type="component" value="Unassembled WGS sequence"/>
</dbReference>
<proteinExistence type="inferred from homology"/>
<keyword evidence="1" id="KW-0812">Transmembrane</keyword>
<keyword evidence="1" id="KW-0472">Membrane</keyword>
<gene>
    <name evidence="2" type="ORF">ACERK3_12875</name>
</gene>
<comment type="similarity">
    <text evidence="1">Belongs to the vitamin uptake transporter (VUT/ECF) (TC 2.A.88) family. Q precursor transporter subfamily.</text>
</comment>
<dbReference type="HAMAP" id="MF_02088">
    <property type="entry name" value="Q_prec_transport"/>
    <property type="match status" value="1"/>
</dbReference>
<dbReference type="Pfam" id="PF02592">
    <property type="entry name" value="Vut_1"/>
    <property type="match status" value="1"/>
</dbReference>
<comment type="subcellular location">
    <subcellularLocation>
        <location evidence="1">Cell membrane</location>
        <topology evidence="1">Multi-pass membrane protein</topology>
    </subcellularLocation>
</comment>
<dbReference type="InterPro" id="IPR003744">
    <property type="entry name" value="YhhQ"/>
</dbReference>
<dbReference type="PANTHER" id="PTHR34300">
    <property type="entry name" value="QUEUOSINE PRECURSOR TRANSPORTER-RELATED"/>
    <property type="match status" value="1"/>
</dbReference>
<feature type="transmembrane region" description="Helical" evidence="1">
    <location>
        <begin position="95"/>
        <end position="119"/>
    </location>
</feature>
<feature type="transmembrane region" description="Helical" evidence="1">
    <location>
        <begin position="61"/>
        <end position="83"/>
    </location>
</feature>
<keyword evidence="1" id="KW-1003">Cell membrane</keyword>
<keyword evidence="1" id="KW-1133">Transmembrane helix</keyword>
<name>A0ABV4U863_9BACT</name>
<organism evidence="2 3">
    <name type="scientific">Natronomicrosphaera hydrolytica</name>
    <dbReference type="NCBI Taxonomy" id="3242702"/>
    <lineage>
        <taxon>Bacteria</taxon>
        <taxon>Pseudomonadati</taxon>
        <taxon>Planctomycetota</taxon>
        <taxon>Phycisphaerae</taxon>
        <taxon>Phycisphaerales</taxon>
        <taxon>Phycisphaeraceae</taxon>
        <taxon>Natronomicrosphaera</taxon>
    </lineage>
</organism>
<feature type="transmembrane region" description="Helical" evidence="1">
    <location>
        <begin position="221"/>
        <end position="247"/>
    </location>
</feature>
<reference evidence="2 3" key="1">
    <citation type="submission" date="2024-08" db="EMBL/GenBank/DDBJ databases">
        <title>Whole-genome sequencing of halo(alkali)philic microorganisms from hypersaline lakes.</title>
        <authorList>
            <person name="Sorokin D.Y."/>
            <person name="Merkel A.Y."/>
            <person name="Messina E."/>
            <person name="Yakimov M."/>
        </authorList>
    </citation>
    <scope>NUCLEOTIDE SEQUENCE [LARGE SCALE GENOMIC DNA]</scope>
    <source>
        <strain evidence="2 3">AB-hyl4</strain>
    </source>
</reference>
<feature type="transmembrane region" description="Helical" evidence="1">
    <location>
        <begin position="16"/>
        <end position="41"/>
    </location>
</feature>